<evidence type="ECO:0000313" key="10">
    <source>
        <dbReference type="EMBL" id="NVM94094.1"/>
    </source>
</evidence>
<evidence type="ECO:0000256" key="3">
    <source>
        <dbReference type="ARBA" id="ARBA00023004"/>
    </source>
</evidence>
<dbReference type="GO" id="GO:0003700">
    <property type="term" value="F:DNA-binding transcription factor activity"/>
    <property type="evidence" value="ECO:0007669"/>
    <property type="project" value="InterPro"/>
</dbReference>
<evidence type="ECO:0000256" key="5">
    <source>
        <dbReference type="ARBA" id="ARBA00023015"/>
    </source>
</evidence>
<keyword evidence="5" id="KW-0805">Transcription regulation</keyword>
<dbReference type="Proteomes" id="UP000543556">
    <property type="component" value="Unassembled WGS sequence"/>
</dbReference>
<keyword evidence="2" id="KW-0479">Metal-binding</keyword>
<keyword evidence="11" id="KW-1185">Reference proteome</keyword>
<evidence type="ECO:0000256" key="7">
    <source>
        <dbReference type="ARBA" id="ARBA00023163"/>
    </source>
</evidence>
<dbReference type="SUPFAM" id="SSF46955">
    <property type="entry name" value="Putative DNA-binding domain"/>
    <property type="match status" value="1"/>
</dbReference>
<dbReference type="Pfam" id="PF00376">
    <property type="entry name" value="MerR"/>
    <property type="match status" value="1"/>
</dbReference>
<dbReference type="PROSITE" id="PS50937">
    <property type="entry name" value="HTH_MERR_2"/>
    <property type="match status" value="1"/>
</dbReference>
<accession>A0A7Y7IEN6</accession>
<dbReference type="InterPro" id="IPR047057">
    <property type="entry name" value="MerR_fam"/>
</dbReference>
<comment type="caution">
    <text evidence="10">The sequence shown here is derived from an EMBL/GenBank/DDBJ whole genome shotgun (WGS) entry which is preliminary data.</text>
</comment>
<protein>
    <submittedName>
        <fullName evidence="10">Redox-sensitive transcriptional activator SoxR</fullName>
    </submittedName>
</protein>
<name>A0A7Y7IEN6_9MICC</name>
<dbReference type="RefSeq" id="WP_176633815.1">
    <property type="nucleotide sequence ID" value="NZ_JAAMFM010000003.1"/>
</dbReference>
<dbReference type="GO" id="GO:0051537">
    <property type="term" value="F:2 iron, 2 sulfur cluster binding"/>
    <property type="evidence" value="ECO:0007669"/>
    <property type="project" value="UniProtKB-KW"/>
</dbReference>
<dbReference type="InterPro" id="IPR009061">
    <property type="entry name" value="DNA-bd_dom_put_sf"/>
</dbReference>
<gene>
    <name evidence="10" type="primary">soxR</name>
    <name evidence="10" type="ORF">G6034_04055</name>
</gene>
<keyword evidence="4" id="KW-0411">Iron-sulfur</keyword>
<dbReference type="AlphaFoldDB" id="A0A7Y7IEN6"/>
<evidence type="ECO:0000256" key="4">
    <source>
        <dbReference type="ARBA" id="ARBA00023014"/>
    </source>
</evidence>
<reference evidence="10 11" key="1">
    <citation type="submission" date="2020-02" db="EMBL/GenBank/DDBJ databases">
        <title>Genome sequence of strain AETb3-4.</title>
        <authorList>
            <person name="Gao J."/>
            <person name="Zhang X."/>
        </authorList>
    </citation>
    <scope>NUCLEOTIDE SEQUENCE [LARGE SCALE GENOMIC DNA]</scope>
    <source>
        <strain evidence="10 11">AETb3-4</strain>
    </source>
</reference>
<dbReference type="InterPro" id="IPR000551">
    <property type="entry name" value="MerR-type_HTH_dom"/>
</dbReference>
<feature type="domain" description="HTH merR-type" evidence="9">
    <location>
        <begin position="13"/>
        <end position="81"/>
    </location>
</feature>
<dbReference type="EMBL" id="JAAMFM010000003">
    <property type="protein sequence ID" value="NVM94094.1"/>
    <property type="molecule type" value="Genomic_DNA"/>
</dbReference>
<dbReference type="PRINTS" id="PR00040">
    <property type="entry name" value="HTHMERR"/>
</dbReference>
<dbReference type="Gene3D" id="1.10.1660.10">
    <property type="match status" value="1"/>
</dbReference>
<dbReference type="NCBIfam" id="TIGR01950">
    <property type="entry name" value="SoxR"/>
    <property type="match status" value="1"/>
</dbReference>
<evidence type="ECO:0000256" key="8">
    <source>
        <dbReference type="SAM" id="MobiDB-lite"/>
    </source>
</evidence>
<feature type="region of interest" description="Disordered" evidence="8">
    <location>
        <begin position="145"/>
        <end position="178"/>
    </location>
</feature>
<keyword evidence="7" id="KW-0804">Transcription</keyword>
<evidence type="ECO:0000256" key="6">
    <source>
        <dbReference type="ARBA" id="ARBA00023125"/>
    </source>
</evidence>
<dbReference type="Pfam" id="PF09278">
    <property type="entry name" value="MerR-DNA-bind"/>
    <property type="match status" value="1"/>
</dbReference>
<dbReference type="SMART" id="SM00422">
    <property type="entry name" value="HTH_MERR"/>
    <property type="match status" value="1"/>
</dbReference>
<dbReference type="InterPro" id="IPR010211">
    <property type="entry name" value="Redox-sen_tscrpt-act_SoxR"/>
</dbReference>
<keyword evidence="1" id="KW-0001">2Fe-2S</keyword>
<dbReference type="PANTHER" id="PTHR30204">
    <property type="entry name" value="REDOX-CYCLING DRUG-SENSING TRANSCRIPTIONAL ACTIVATOR SOXR"/>
    <property type="match status" value="1"/>
</dbReference>
<dbReference type="CDD" id="cd01110">
    <property type="entry name" value="HTH_SoxR"/>
    <property type="match status" value="1"/>
</dbReference>
<keyword evidence="3" id="KW-0408">Iron</keyword>
<proteinExistence type="predicted"/>
<dbReference type="GO" id="GO:0046872">
    <property type="term" value="F:metal ion binding"/>
    <property type="evidence" value="ECO:0007669"/>
    <property type="project" value="UniProtKB-KW"/>
</dbReference>
<dbReference type="PANTHER" id="PTHR30204:SF0">
    <property type="entry name" value="REDOX-SENSITIVE TRANSCRIPTIONAL ACTIVATOR SOXR"/>
    <property type="match status" value="1"/>
</dbReference>
<dbReference type="GO" id="GO:0006979">
    <property type="term" value="P:response to oxidative stress"/>
    <property type="evidence" value="ECO:0007669"/>
    <property type="project" value="InterPro"/>
</dbReference>
<evidence type="ECO:0000313" key="11">
    <source>
        <dbReference type="Proteomes" id="UP000543556"/>
    </source>
</evidence>
<dbReference type="InterPro" id="IPR015358">
    <property type="entry name" value="Tscrpt_reg_MerR_DNA-bd"/>
</dbReference>
<evidence type="ECO:0000256" key="2">
    <source>
        <dbReference type="ARBA" id="ARBA00022723"/>
    </source>
</evidence>
<evidence type="ECO:0000256" key="1">
    <source>
        <dbReference type="ARBA" id="ARBA00022714"/>
    </source>
</evidence>
<sequence length="178" mass="18520">MNDADAGVRSSEQLSVGQVAERSGASVSALHFYERSGLITSGRTAGNQRRFSRAVLRRVAVIRAAQRAGIPLSVVAESFAELPGDAVPTHDDWQRMSEHWRGELDTRIAALEKLRGSLGGCIGCGCLSLAECGFVNPDDEVAGRGPGARAFDGPAGAPRPPVLPAGAGRFAGDGAKPL</sequence>
<evidence type="ECO:0000259" key="9">
    <source>
        <dbReference type="PROSITE" id="PS50937"/>
    </source>
</evidence>
<organism evidence="10 11">
    <name type="scientific">Arthrobacter wenxiniae</name>
    <dbReference type="NCBI Taxonomy" id="2713570"/>
    <lineage>
        <taxon>Bacteria</taxon>
        <taxon>Bacillati</taxon>
        <taxon>Actinomycetota</taxon>
        <taxon>Actinomycetes</taxon>
        <taxon>Micrococcales</taxon>
        <taxon>Micrococcaceae</taxon>
        <taxon>Arthrobacter</taxon>
    </lineage>
</organism>
<dbReference type="GO" id="GO:0003677">
    <property type="term" value="F:DNA binding"/>
    <property type="evidence" value="ECO:0007669"/>
    <property type="project" value="UniProtKB-KW"/>
</dbReference>
<keyword evidence="6" id="KW-0238">DNA-binding</keyword>